<dbReference type="HOGENOM" id="CLU_043687_1_2_1"/>
<gene>
    <name evidence="3" type="ORF">NCU00832</name>
</gene>
<dbReference type="VEuPathDB" id="FungiDB:NCU00832"/>
<dbReference type="InParanoid" id="Q7SEA2"/>
<feature type="transmembrane region" description="Helical" evidence="2">
    <location>
        <begin position="348"/>
        <end position="378"/>
    </location>
</feature>
<dbReference type="OrthoDB" id="5086500at2759"/>
<accession>Q7SEA2</accession>
<keyword evidence="4" id="KW-1185">Reference proteome</keyword>
<dbReference type="InterPro" id="IPR046536">
    <property type="entry name" value="DUF6601"/>
</dbReference>
<dbReference type="EMBL" id="CM002236">
    <property type="protein sequence ID" value="EAA35139.1"/>
    <property type="molecule type" value="Genomic_DNA"/>
</dbReference>
<dbReference type="GeneID" id="3880499"/>
<organism evidence="3 4">
    <name type="scientific">Neurospora crassa (strain ATCC 24698 / 74-OR23-1A / CBS 708.71 / DSM 1257 / FGSC 987)</name>
    <dbReference type="NCBI Taxonomy" id="367110"/>
    <lineage>
        <taxon>Eukaryota</taxon>
        <taxon>Fungi</taxon>
        <taxon>Dikarya</taxon>
        <taxon>Ascomycota</taxon>
        <taxon>Pezizomycotina</taxon>
        <taxon>Sordariomycetes</taxon>
        <taxon>Sordariomycetidae</taxon>
        <taxon>Sordariales</taxon>
        <taxon>Sordariaceae</taxon>
        <taxon>Neurospora</taxon>
    </lineage>
</organism>
<dbReference type="Pfam" id="PF20246">
    <property type="entry name" value="DUF6601"/>
    <property type="match status" value="1"/>
</dbReference>
<keyword evidence="2" id="KW-0812">Transmembrane</keyword>
<dbReference type="PaxDb" id="5141-EFNCRP00000000866"/>
<protein>
    <submittedName>
        <fullName evidence="3">Uncharacterized protein</fullName>
    </submittedName>
</protein>
<dbReference type="RefSeq" id="XP_964375.1">
    <property type="nucleotide sequence ID" value="XM_959282.3"/>
</dbReference>
<dbReference type="AlphaFoldDB" id="Q7SEA2"/>
<proteinExistence type="predicted"/>
<keyword evidence="2" id="KW-1133">Transmembrane helix</keyword>
<keyword evidence="2" id="KW-0472">Membrane</keyword>
<name>Q7SEA2_NEUCR</name>
<evidence type="ECO:0000313" key="3">
    <source>
        <dbReference type="EMBL" id="EAA35139.1"/>
    </source>
</evidence>
<sequence length="402" mass="46138">MGAAVEPDLKSTATTPTPHSFPCSTLDIETAESQPSDCDVNLKIPKVFPCENIKEMAGNVARIGIRPYNSTNPTSMALVPVETPNEDGTTTVKRHLPGQPRVRLDDQNPGSHWKTLTTYLNENHLTTKLDGMFKYMKYVFVQTPSFLHIMSLHHQYAHDREIKIDEHPCLHLVWYYERIYVKPIPAYFYCAAFWEYIANAHLDVYRACLGFMRSYYYLIQYEVDFALACEKMLIPKKSNGQFPTYEEWCDFIEPFTKIHDIQVPKRYHYGELRLSRLNMAAAFFKRKLAFFHIYPQWGSFLTHSLGPLLTIFAICSVVLNSMQVSLQALDTDLPKDHAWPTWKAVSVWFPIVVTILIAVVILLAFSGVCVMAVVDLYSGIRTRRKKRRGDATAGKKTHGVIW</sequence>
<dbReference type="PANTHER" id="PTHR34414">
    <property type="entry name" value="HET DOMAIN-CONTAINING PROTEIN-RELATED"/>
    <property type="match status" value="1"/>
</dbReference>
<reference evidence="3 4" key="1">
    <citation type="journal article" date="2003" name="Nature">
        <title>The genome sequence of the filamentous fungus Neurospora crassa.</title>
        <authorList>
            <person name="Galagan J.E."/>
            <person name="Calvo S.E."/>
            <person name="Borkovich K.A."/>
            <person name="Selker E.U."/>
            <person name="Read N.D."/>
            <person name="Jaffe D."/>
            <person name="FitzHugh W."/>
            <person name="Ma L.J."/>
            <person name="Smirnov S."/>
            <person name="Purcell S."/>
            <person name="Rehman B."/>
            <person name="Elkins T."/>
            <person name="Engels R."/>
            <person name="Wang S."/>
            <person name="Nielsen C.B."/>
            <person name="Butler J."/>
            <person name="Endrizzi M."/>
            <person name="Qui D."/>
            <person name="Ianakiev P."/>
            <person name="Bell-Pedersen D."/>
            <person name="Nelson M.A."/>
            <person name="Werner-Washburne M."/>
            <person name="Selitrennikoff C.P."/>
            <person name="Kinsey J.A."/>
            <person name="Braun E.L."/>
            <person name="Zelter A."/>
            <person name="Schulte U."/>
            <person name="Kothe G.O."/>
            <person name="Jedd G."/>
            <person name="Mewes W."/>
            <person name="Staben C."/>
            <person name="Marcotte E."/>
            <person name="Greenberg D."/>
            <person name="Roy A."/>
            <person name="Foley K."/>
            <person name="Naylor J."/>
            <person name="Stange-Thomann N."/>
            <person name="Barrett R."/>
            <person name="Gnerre S."/>
            <person name="Kamal M."/>
            <person name="Kamvysselis M."/>
            <person name="Mauceli E."/>
            <person name="Bielke C."/>
            <person name="Rudd S."/>
            <person name="Frishman D."/>
            <person name="Krystofova S."/>
            <person name="Rasmussen C."/>
            <person name="Metzenberg R.L."/>
            <person name="Perkins D.D."/>
            <person name="Kroken S."/>
            <person name="Cogoni C."/>
            <person name="Macino G."/>
            <person name="Catcheside D."/>
            <person name="Li W."/>
            <person name="Pratt R.J."/>
            <person name="Osmani S.A."/>
            <person name="DeSouza C.P."/>
            <person name="Glass L."/>
            <person name="Orbach M.J."/>
            <person name="Berglund J.A."/>
            <person name="Voelker R."/>
            <person name="Yarden O."/>
            <person name="Plamann M."/>
            <person name="Seiler S."/>
            <person name="Dunlap J."/>
            <person name="Radford A."/>
            <person name="Aramayo R."/>
            <person name="Natvig D.O."/>
            <person name="Alex L.A."/>
            <person name="Mannhaupt G."/>
            <person name="Ebbole D.J."/>
            <person name="Freitag M."/>
            <person name="Paulsen I."/>
            <person name="Sachs M.S."/>
            <person name="Lander E.S."/>
            <person name="Nusbaum C."/>
            <person name="Birren B."/>
        </authorList>
    </citation>
    <scope>NUCLEOTIDE SEQUENCE [LARGE SCALE GENOMIC DNA]</scope>
    <source>
        <strain evidence="4">ATCC 24698 / 74-OR23-1A / CBS 708.71 / DSM 1257 / FGSC 987</strain>
    </source>
</reference>
<evidence type="ECO:0000256" key="1">
    <source>
        <dbReference type="SAM" id="MobiDB-lite"/>
    </source>
</evidence>
<feature type="transmembrane region" description="Helical" evidence="2">
    <location>
        <begin position="308"/>
        <end position="328"/>
    </location>
</feature>
<feature type="region of interest" description="Disordered" evidence="1">
    <location>
        <begin position="1"/>
        <end position="21"/>
    </location>
</feature>
<feature type="region of interest" description="Disordered" evidence="1">
    <location>
        <begin position="84"/>
        <end position="107"/>
    </location>
</feature>
<evidence type="ECO:0000313" key="4">
    <source>
        <dbReference type="Proteomes" id="UP000001805"/>
    </source>
</evidence>
<dbReference type="PANTHER" id="PTHR34414:SF1">
    <property type="entry name" value="SUBTILISIN-LIKE SERINE PROTEASE"/>
    <property type="match status" value="1"/>
</dbReference>
<dbReference type="KEGG" id="ncr:NCU00832"/>
<evidence type="ECO:0000256" key="2">
    <source>
        <dbReference type="SAM" id="Phobius"/>
    </source>
</evidence>
<dbReference type="Proteomes" id="UP000001805">
    <property type="component" value="Chromosome 1, Linkage Group I"/>
</dbReference>
<dbReference type="STRING" id="367110.Q7SEA2"/>